<accession>A0ABV1UUR9</accession>
<reference evidence="1 2" key="1">
    <citation type="submission" date="2024-06" db="EMBL/GenBank/DDBJ databases">
        <title>The Natural Products Discovery Center: Release of the First 8490 Sequenced Strains for Exploring Actinobacteria Biosynthetic Diversity.</title>
        <authorList>
            <person name="Kalkreuter E."/>
            <person name="Kautsar S.A."/>
            <person name="Yang D."/>
            <person name="Bader C.D."/>
            <person name="Teijaro C.N."/>
            <person name="Fluegel L."/>
            <person name="Davis C.M."/>
            <person name="Simpson J.R."/>
            <person name="Lauterbach L."/>
            <person name="Steele A.D."/>
            <person name="Gui C."/>
            <person name="Meng S."/>
            <person name="Li G."/>
            <person name="Viehrig K."/>
            <person name="Ye F."/>
            <person name="Su P."/>
            <person name="Kiefer A.F."/>
            <person name="Nichols A."/>
            <person name="Cepeda A.J."/>
            <person name="Yan W."/>
            <person name="Fan B."/>
            <person name="Jiang Y."/>
            <person name="Adhikari A."/>
            <person name="Zheng C.-J."/>
            <person name="Schuster L."/>
            <person name="Cowan T.M."/>
            <person name="Smanski M.J."/>
            <person name="Chevrette M.G."/>
            <person name="De Carvalho L.P.S."/>
            <person name="Shen B."/>
        </authorList>
    </citation>
    <scope>NUCLEOTIDE SEQUENCE [LARGE SCALE GENOMIC DNA]</scope>
    <source>
        <strain evidence="1 2">NPDC000837</strain>
    </source>
</reference>
<gene>
    <name evidence="1" type="ORF">ABT276_14400</name>
</gene>
<keyword evidence="2" id="KW-1185">Reference proteome</keyword>
<proteinExistence type="predicted"/>
<comment type="caution">
    <text evidence="1">The sequence shown here is derived from an EMBL/GenBank/DDBJ whole genome shotgun (WGS) entry which is preliminary data.</text>
</comment>
<dbReference type="RefSeq" id="WP_351976466.1">
    <property type="nucleotide sequence ID" value="NZ_JBEPBX010000011.1"/>
</dbReference>
<protein>
    <submittedName>
        <fullName evidence="1">Uncharacterized protein</fullName>
    </submittedName>
</protein>
<evidence type="ECO:0000313" key="2">
    <source>
        <dbReference type="Proteomes" id="UP001445472"/>
    </source>
</evidence>
<dbReference type="Proteomes" id="UP001445472">
    <property type="component" value="Unassembled WGS sequence"/>
</dbReference>
<dbReference type="EMBL" id="JBEPBX010000011">
    <property type="protein sequence ID" value="MER6614535.1"/>
    <property type="molecule type" value="Genomic_DNA"/>
</dbReference>
<evidence type="ECO:0000313" key="1">
    <source>
        <dbReference type="EMBL" id="MER6614535.1"/>
    </source>
</evidence>
<sequence length="73" mass="7992">MSGCWEADPLSARLIVTDPATGADLRARLSGADWIDDTGFAAYGLDDDTITELRRWAQAWSDDIAERLPGRPV</sequence>
<name>A0ABV1UUR9_9ACTN</name>
<organism evidence="1 2">
    <name type="scientific">Streptomyces xantholiticus</name>
    <dbReference type="NCBI Taxonomy" id="68285"/>
    <lineage>
        <taxon>Bacteria</taxon>
        <taxon>Bacillati</taxon>
        <taxon>Actinomycetota</taxon>
        <taxon>Actinomycetes</taxon>
        <taxon>Kitasatosporales</taxon>
        <taxon>Streptomycetaceae</taxon>
        <taxon>Streptomyces</taxon>
    </lineage>
</organism>